<feature type="compositionally biased region" description="Polar residues" evidence="1">
    <location>
        <begin position="179"/>
        <end position="188"/>
    </location>
</feature>
<gene>
    <name evidence="2" type="ORF">BLEM_1042</name>
</gene>
<feature type="compositionally biased region" description="Basic and acidic residues" evidence="1">
    <location>
        <begin position="163"/>
        <end position="172"/>
    </location>
</feature>
<reference evidence="2 3" key="1">
    <citation type="journal article" date="2017" name="BMC Genomics">
        <title>Comparative genomic and phylogenomic analyses of the Bifidobacteriaceae family.</title>
        <authorList>
            <person name="Lugli G.A."/>
            <person name="Milani C."/>
            <person name="Turroni F."/>
            <person name="Duranti S."/>
            <person name="Mancabelli L."/>
            <person name="Mangifesta M."/>
            <person name="Ferrario C."/>
            <person name="Modesto M."/>
            <person name="Mattarelli P."/>
            <person name="Jiri K."/>
            <person name="van Sinderen D."/>
            <person name="Ventura M."/>
        </authorList>
    </citation>
    <scope>NUCLEOTIDE SEQUENCE [LARGE SCALE GENOMIC DNA]</scope>
    <source>
        <strain evidence="2 3">DSM 28807</strain>
    </source>
</reference>
<feature type="compositionally biased region" description="Acidic residues" evidence="1">
    <location>
        <begin position="224"/>
        <end position="233"/>
    </location>
</feature>
<sequence>MSNIALSWAYKCHVGNAAAKAVLIYLADRASDDGTGAFPKIDTIAKVTEFSESSVRKSLRLLQERGFIRKGDQRYARIGKGGRDRLPQYCQVVWDLNVGSDPTTLAWIENTHASEYDSTTMSVQPDPDAARLPDNDEARELDPDAKSENRENKPFPSSTPRTVLEKEEEDTHTPALHEVQTQSCTTYSASSAPRTVLYIKEETQQANPPSKPLPSATTWHLPDGETDGDDDDGWQEYLAEIEDGPDATSGLAESGVVADDLLRKLRGIRADAGLTTPEPTGRDRKAVLALHRRLQALHAPLDAFGLIVATLEWAIGRDWWARRIRTGRQLARLWDELEDDRAIEQRAVARHTSVRPAEEPDAQHLHATGCVHVRRLLDCGRAVDADPDSTRRHAHADQVLAWLDAGDDDAAIVARLADLLREERERHERDMTELARQRKLNGGHMFAGARERVGVMS</sequence>
<accession>A0A261FUQ3</accession>
<feature type="region of interest" description="Disordered" evidence="1">
    <location>
        <begin position="202"/>
        <end position="233"/>
    </location>
</feature>
<dbReference type="EMBL" id="MWWX01000005">
    <property type="protein sequence ID" value="OZG62496.1"/>
    <property type="molecule type" value="Genomic_DNA"/>
</dbReference>
<feature type="compositionally biased region" description="Basic and acidic residues" evidence="1">
    <location>
        <begin position="128"/>
        <end position="153"/>
    </location>
</feature>
<keyword evidence="3" id="KW-1185">Reference proteome</keyword>
<name>A0A261FUQ3_9BIFI</name>
<comment type="caution">
    <text evidence="2">The sequence shown here is derived from an EMBL/GenBank/DDBJ whole genome shotgun (WGS) entry which is preliminary data.</text>
</comment>
<dbReference type="OrthoDB" id="7862895at2"/>
<evidence type="ECO:0000313" key="2">
    <source>
        <dbReference type="EMBL" id="OZG62496.1"/>
    </source>
</evidence>
<evidence type="ECO:0000256" key="1">
    <source>
        <dbReference type="SAM" id="MobiDB-lite"/>
    </source>
</evidence>
<feature type="region of interest" description="Disordered" evidence="1">
    <location>
        <begin position="117"/>
        <end position="188"/>
    </location>
</feature>
<protein>
    <submittedName>
        <fullName evidence="2">Zinc finger protein</fullName>
    </submittedName>
</protein>
<dbReference type="AlphaFoldDB" id="A0A261FUQ3"/>
<dbReference type="RefSeq" id="WP_072724108.1">
    <property type="nucleotide sequence ID" value="NZ_BDIS01000004.1"/>
</dbReference>
<dbReference type="Pfam" id="PF13730">
    <property type="entry name" value="HTH_36"/>
    <property type="match status" value="1"/>
</dbReference>
<dbReference type="Gene3D" id="1.10.10.10">
    <property type="entry name" value="Winged helix-like DNA-binding domain superfamily/Winged helix DNA-binding domain"/>
    <property type="match status" value="1"/>
</dbReference>
<organism evidence="2 3">
    <name type="scientific">Bifidobacterium lemurum</name>
    <dbReference type="NCBI Taxonomy" id="1603886"/>
    <lineage>
        <taxon>Bacteria</taxon>
        <taxon>Bacillati</taxon>
        <taxon>Actinomycetota</taxon>
        <taxon>Actinomycetes</taxon>
        <taxon>Bifidobacteriales</taxon>
        <taxon>Bifidobacteriaceae</taxon>
        <taxon>Bifidobacterium</taxon>
    </lineage>
</organism>
<dbReference type="STRING" id="1603886.GCA_001895165_00449"/>
<evidence type="ECO:0000313" key="3">
    <source>
        <dbReference type="Proteomes" id="UP000216352"/>
    </source>
</evidence>
<dbReference type="InterPro" id="IPR036388">
    <property type="entry name" value="WH-like_DNA-bd_sf"/>
</dbReference>
<dbReference type="Proteomes" id="UP000216352">
    <property type="component" value="Unassembled WGS sequence"/>
</dbReference>
<proteinExistence type="predicted"/>